<sequence length="621" mass="72704">MSKFKNPFSTDRAEQLGDKLFEFYASHKSFNGLLRSKSLILEGGRGSGKTMYFLYHSYQSKKQEAFSKDISFLDFINNQELIGIHFRADSNFVPAFQHKGINDEEWVQLFSHYLNLNLTKRLLEVILDINAHTNESLDFELKDEVQELLNDKSITDYESFLRRIKSHEIKLLSFINNPGELSKPRLIINGLLLNYLAQSVLSQDLLKAKKIHVFVDEYENLLPYQQKIINTLIKHPNPVIFNIGMRKEGLKTYETLSESEIISSPHDYKRFDLEELSDSEYEELLIEICNKRLSRIPCLKNGKEELLDIRYYLGGYDYQEEIEEIVKGKGKETLKIRLKNRLSIEDTKLAILYNVENPLILRLNQVLLDRGKKPTELAEELEKFQNNKPSKYNDWIHNNKLGIVFLVAKEFKKEKKYSGFNTFKSVSSGISRYFIELCEEAFKNAWRNGFSFDEPRKLTDLEQSHAAYSITKYKINEIETYTPHSIRLKRFTILLGKIFQALHRDSKLSEPEKNHFTTQYDKLSEDTRDFLKNAILYSVLQRREQTKDKDPSIDSNNWEYHLNHIYAPYFKISARRIRSLNIDANNLESLIHGDVAKANLVANSYVKNITKDDTNQLTFEL</sequence>
<reference evidence="1 2" key="1">
    <citation type="submission" date="2024-02" db="EMBL/GenBank/DDBJ databases">
        <title>Winogradskyella poriferorum JCM 12885.</title>
        <authorList>
            <person name="Zhang D.-F."/>
            <person name="Fu Z.-Y."/>
        </authorList>
    </citation>
    <scope>NUCLEOTIDE SEQUENCE [LARGE SCALE GENOMIC DNA]</scope>
    <source>
        <strain evidence="1 2">JCM 12885</strain>
    </source>
</reference>
<gene>
    <name evidence="1" type="ORF">V1468_05780</name>
</gene>
<dbReference type="Pfam" id="PF24389">
    <property type="entry name" value="ORC-CDC6-like"/>
    <property type="match status" value="1"/>
</dbReference>
<organism evidence="1 2">
    <name type="scientific">Winogradskyella poriferorum</name>
    <dbReference type="NCBI Taxonomy" id="307627"/>
    <lineage>
        <taxon>Bacteria</taxon>
        <taxon>Pseudomonadati</taxon>
        <taxon>Bacteroidota</taxon>
        <taxon>Flavobacteriia</taxon>
        <taxon>Flavobacteriales</taxon>
        <taxon>Flavobacteriaceae</taxon>
        <taxon>Winogradskyella</taxon>
    </lineage>
</organism>
<evidence type="ECO:0000313" key="2">
    <source>
        <dbReference type="Proteomes" id="UP001356704"/>
    </source>
</evidence>
<evidence type="ECO:0000313" key="1">
    <source>
        <dbReference type="EMBL" id="MEF3078503.1"/>
    </source>
</evidence>
<dbReference type="Proteomes" id="UP001356704">
    <property type="component" value="Unassembled WGS sequence"/>
</dbReference>
<comment type="caution">
    <text evidence="1">The sequence shown here is derived from an EMBL/GenBank/DDBJ whole genome shotgun (WGS) entry which is preliminary data.</text>
</comment>
<proteinExistence type="predicted"/>
<keyword evidence="2" id="KW-1185">Reference proteome</keyword>
<dbReference type="RefSeq" id="WP_331809272.1">
    <property type="nucleotide sequence ID" value="NZ_JAZHOU010000001.1"/>
</dbReference>
<accession>A0ABU7W4T0</accession>
<name>A0ABU7W4T0_9FLAO</name>
<dbReference type="InterPro" id="IPR056955">
    <property type="entry name" value="ORC-CDC6-like"/>
</dbReference>
<protein>
    <recommendedName>
        <fullName evidence="3">ATP-binding protein</fullName>
    </recommendedName>
</protein>
<evidence type="ECO:0008006" key="3">
    <source>
        <dbReference type="Google" id="ProtNLM"/>
    </source>
</evidence>
<dbReference type="EMBL" id="JAZHOU010000001">
    <property type="protein sequence ID" value="MEF3078503.1"/>
    <property type="molecule type" value="Genomic_DNA"/>
</dbReference>